<dbReference type="PANTHER" id="PTHR16219:SF1">
    <property type="entry name" value="HAUS AUGMIN-LIKE COMPLEX SUBUNIT 4"/>
    <property type="match status" value="1"/>
</dbReference>
<dbReference type="PANTHER" id="PTHR16219">
    <property type="entry name" value="AUGMIN SUBUNIT 4 FAMILY MEMBER"/>
    <property type="match status" value="1"/>
</dbReference>
<comment type="caution">
    <text evidence="1">The sequence shown here is derived from an EMBL/GenBank/DDBJ whole genome shotgun (WGS) entry which is preliminary data.</text>
</comment>
<protein>
    <submittedName>
        <fullName evidence="1">46335_t:CDS:1</fullName>
    </submittedName>
</protein>
<organism evidence="1 2">
    <name type="scientific">Gigaspora margarita</name>
    <dbReference type="NCBI Taxonomy" id="4874"/>
    <lineage>
        <taxon>Eukaryota</taxon>
        <taxon>Fungi</taxon>
        <taxon>Fungi incertae sedis</taxon>
        <taxon>Mucoromycota</taxon>
        <taxon>Glomeromycotina</taxon>
        <taxon>Glomeromycetes</taxon>
        <taxon>Diversisporales</taxon>
        <taxon>Gigasporaceae</taxon>
        <taxon>Gigaspora</taxon>
    </lineage>
</organism>
<keyword evidence="2" id="KW-1185">Reference proteome</keyword>
<dbReference type="InterPro" id="IPR029327">
    <property type="entry name" value="HAUS4"/>
</dbReference>
<gene>
    <name evidence="1" type="ORF">GMARGA_LOCUS4889</name>
</gene>
<accession>A0ABN7UBU6</accession>
<evidence type="ECO:0000313" key="2">
    <source>
        <dbReference type="Proteomes" id="UP000789901"/>
    </source>
</evidence>
<dbReference type="Pfam" id="PF14735">
    <property type="entry name" value="HAUS4"/>
    <property type="match status" value="1"/>
</dbReference>
<dbReference type="EMBL" id="CAJVQB010001994">
    <property type="protein sequence ID" value="CAG8558219.1"/>
    <property type="molecule type" value="Genomic_DNA"/>
</dbReference>
<reference evidence="1 2" key="1">
    <citation type="submission" date="2021-06" db="EMBL/GenBank/DDBJ databases">
        <authorList>
            <person name="Kallberg Y."/>
            <person name="Tangrot J."/>
            <person name="Rosling A."/>
        </authorList>
    </citation>
    <scope>NUCLEOTIDE SEQUENCE [LARGE SCALE GENOMIC DNA]</scope>
    <source>
        <strain evidence="1 2">120-4 pot B 10/14</strain>
    </source>
</reference>
<proteinExistence type="predicted"/>
<evidence type="ECO:0000313" key="1">
    <source>
        <dbReference type="EMBL" id="CAG8558219.1"/>
    </source>
</evidence>
<dbReference type="Proteomes" id="UP000789901">
    <property type="component" value="Unassembled WGS sequence"/>
</dbReference>
<name>A0ABN7UBU6_GIGMA</name>
<sequence>MSFQVNQSLLLANPNFARLYEQLTACYLNPDGTTKKLSCNRNQDFYPADKLDYFENLVIYNAVKKLALQKDSRINKPADINEKTLEAVANCLTFAETKQLLNFRPNDPSIKSNNASLLGLTEEELNKAIENDSRELNVGHLMNFSGKHKETVLNCIENRLTRQCADIAKFYYTEEETKSETQKLLFAKASKLDKILTSQIEELQLAKINRVMNRNQLGDRITNYMDVMKNILSTLWNIIEEFKLRHELRKNTIFNDYFSMLIKNIGLKLRVLRLDTLMVIYDKETLKELMSIRDNLMREEKDYHQKLDALEAQLSRYQGVCGEFEQIVQCYSNLNKEIEKTKDDIQRMTM</sequence>